<dbReference type="CDD" id="cd00093">
    <property type="entry name" value="HTH_XRE"/>
    <property type="match status" value="1"/>
</dbReference>
<feature type="region of interest" description="Disordered" evidence="4">
    <location>
        <begin position="1"/>
        <end position="34"/>
    </location>
</feature>
<dbReference type="AlphaFoldDB" id="C5C392"/>
<dbReference type="PROSITE" id="PS00356">
    <property type="entry name" value="HTH_LACI_1"/>
    <property type="match status" value="1"/>
</dbReference>
<dbReference type="KEGG" id="bcv:Bcav_1535"/>
<dbReference type="Pfam" id="PF00356">
    <property type="entry name" value="LacI"/>
    <property type="match status" value="1"/>
</dbReference>
<dbReference type="HOGENOM" id="CLU_037628_6_1_11"/>
<evidence type="ECO:0000259" key="6">
    <source>
        <dbReference type="PROSITE" id="PS50943"/>
    </source>
</evidence>
<protein>
    <submittedName>
        <fullName evidence="7">Transcriptional regulator, LacI family</fullName>
        <ecNumber evidence="7">5.1.1.1</ecNumber>
    </submittedName>
</protein>
<dbReference type="Pfam" id="PF13377">
    <property type="entry name" value="Peripla_BP_3"/>
    <property type="match status" value="1"/>
</dbReference>
<dbReference type="Gene3D" id="3.40.50.2300">
    <property type="match status" value="2"/>
</dbReference>
<keyword evidence="8" id="KW-1185">Reference proteome</keyword>
<dbReference type="InterPro" id="IPR028082">
    <property type="entry name" value="Peripla_BP_I"/>
</dbReference>
<dbReference type="EMBL" id="CP001618">
    <property type="protein sequence ID" value="ACQ79791.1"/>
    <property type="molecule type" value="Genomic_DNA"/>
</dbReference>
<dbReference type="SUPFAM" id="SSF53822">
    <property type="entry name" value="Periplasmic binding protein-like I"/>
    <property type="match status" value="1"/>
</dbReference>
<dbReference type="SMART" id="SM00354">
    <property type="entry name" value="HTH_LACI"/>
    <property type="match status" value="1"/>
</dbReference>
<keyword evidence="7" id="KW-0413">Isomerase</keyword>
<dbReference type="InterPro" id="IPR000843">
    <property type="entry name" value="HTH_LacI"/>
</dbReference>
<dbReference type="EC" id="5.1.1.1" evidence="7"/>
<proteinExistence type="predicted"/>
<dbReference type="STRING" id="471853.Bcav_1535"/>
<feature type="domain" description="HTH lacI-type" evidence="5">
    <location>
        <begin position="37"/>
        <end position="91"/>
    </location>
</feature>
<dbReference type="CDD" id="cd06267">
    <property type="entry name" value="PBP1_LacI_sugar_binding-like"/>
    <property type="match status" value="1"/>
</dbReference>
<dbReference type="Gene3D" id="1.10.260.40">
    <property type="entry name" value="lambda repressor-like DNA-binding domains"/>
    <property type="match status" value="2"/>
</dbReference>
<keyword evidence="1" id="KW-0805">Transcription regulation</keyword>
<evidence type="ECO:0000256" key="4">
    <source>
        <dbReference type="SAM" id="MobiDB-lite"/>
    </source>
</evidence>
<dbReference type="InterPro" id="IPR010982">
    <property type="entry name" value="Lambda_DNA-bd_dom_sf"/>
</dbReference>
<dbReference type="Pfam" id="PF01381">
    <property type="entry name" value="HTH_3"/>
    <property type="match status" value="1"/>
</dbReference>
<feature type="region of interest" description="Disordered" evidence="4">
    <location>
        <begin position="446"/>
        <end position="465"/>
    </location>
</feature>
<dbReference type="InterPro" id="IPR001387">
    <property type="entry name" value="Cro/C1-type_HTH"/>
</dbReference>
<evidence type="ECO:0000256" key="1">
    <source>
        <dbReference type="ARBA" id="ARBA00023015"/>
    </source>
</evidence>
<dbReference type="GO" id="GO:0008784">
    <property type="term" value="F:alanine racemase activity"/>
    <property type="evidence" value="ECO:0007669"/>
    <property type="project" value="UniProtKB-EC"/>
</dbReference>
<dbReference type="InterPro" id="IPR046335">
    <property type="entry name" value="LacI/GalR-like_sensor"/>
</dbReference>
<evidence type="ECO:0000256" key="2">
    <source>
        <dbReference type="ARBA" id="ARBA00023125"/>
    </source>
</evidence>
<keyword evidence="3" id="KW-0804">Transcription</keyword>
<keyword evidence="2" id="KW-0238">DNA-binding</keyword>
<dbReference type="PROSITE" id="PS50932">
    <property type="entry name" value="HTH_LACI_2"/>
    <property type="match status" value="1"/>
</dbReference>
<dbReference type="Proteomes" id="UP000007962">
    <property type="component" value="Chromosome"/>
</dbReference>
<dbReference type="eggNOG" id="COG3620">
    <property type="taxonomic scope" value="Bacteria"/>
</dbReference>
<feature type="compositionally biased region" description="Low complexity" evidence="4">
    <location>
        <begin position="19"/>
        <end position="28"/>
    </location>
</feature>
<reference evidence="7 8" key="1">
    <citation type="journal article" date="2009" name="Stand. Genomic Sci.">
        <title>Complete genome sequence of Beutenbergia cavernae type strain (HKI 0122).</title>
        <authorList>
            <person name="Land M."/>
            <person name="Pukall R."/>
            <person name="Abt B."/>
            <person name="Goker M."/>
            <person name="Rohde M."/>
            <person name="Glavina Del Rio T."/>
            <person name="Tice H."/>
            <person name="Copeland A."/>
            <person name="Cheng J.F."/>
            <person name="Lucas S."/>
            <person name="Chen F."/>
            <person name="Nolan M."/>
            <person name="Bruce D."/>
            <person name="Goodwin L."/>
            <person name="Pitluck S."/>
            <person name="Ivanova N."/>
            <person name="Mavromatis K."/>
            <person name="Ovchinnikova G."/>
            <person name="Pati A."/>
            <person name="Chen A."/>
            <person name="Palaniappan K."/>
            <person name="Hauser L."/>
            <person name="Chang Y.J."/>
            <person name="Jefferies C.C."/>
            <person name="Saunders E."/>
            <person name="Brettin T."/>
            <person name="Detter J.C."/>
            <person name="Han C."/>
            <person name="Chain P."/>
            <person name="Bristow J."/>
            <person name="Eisen J.A."/>
            <person name="Markowitz V."/>
            <person name="Hugenholtz P."/>
            <person name="Kyrpides N.C."/>
            <person name="Klenk H.P."/>
            <person name="Lapidus A."/>
        </authorList>
    </citation>
    <scope>NUCLEOTIDE SEQUENCE [LARGE SCALE GENOMIC DNA]</scope>
    <source>
        <strain evidence="8">ATCC BAA-8 / DSM 12333 / NBRC 16432</strain>
    </source>
</reference>
<dbReference type="PROSITE" id="PS50943">
    <property type="entry name" value="HTH_CROC1"/>
    <property type="match status" value="1"/>
</dbReference>
<organism evidence="7 8">
    <name type="scientific">Beutenbergia cavernae (strain ATCC BAA-8 / DSM 12333 / CCUG 43141 / JCM 11478 / NBRC 16432 / NCIMB 13614 / HKI 0122)</name>
    <dbReference type="NCBI Taxonomy" id="471853"/>
    <lineage>
        <taxon>Bacteria</taxon>
        <taxon>Bacillati</taxon>
        <taxon>Actinomycetota</taxon>
        <taxon>Actinomycetes</taxon>
        <taxon>Micrococcales</taxon>
        <taxon>Beutenbergiaceae</taxon>
        <taxon>Beutenbergia</taxon>
    </lineage>
</organism>
<dbReference type="CDD" id="cd01392">
    <property type="entry name" value="HTH_LacI"/>
    <property type="match status" value="1"/>
</dbReference>
<feature type="domain" description="HTH cro/C1-type" evidence="6">
    <location>
        <begin position="391"/>
        <end position="445"/>
    </location>
</feature>
<dbReference type="eggNOG" id="COG1609">
    <property type="taxonomic scope" value="Bacteria"/>
</dbReference>
<evidence type="ECO:0000313" key="7">
    <source>
        <dbReference type="EMBL" id="ACQ79791.1"/>
    </source>
</evidence>
<dbReference type="OrthoDB" id="2854648at2"/>
<dbReference type="GO" id="GO:0003700">
    <property type="term" value="F:DNA-binding transcription factor activity"/>
    <property type="evidence" value="ECO:0007669"/>
    <property type="project" value="TreeGrafter"/>
</dbReference>
<evidence type="ECO:0000256" key="3">
    <source>
        <dbReference type="ARBA" id="ARBA00023163"/>
    </source>
</evidence>
<name>C5C392_BEUC1</name>
<accession>C5C392</accession>
<sequence>MLWGMSDPVSPSGGPPGAPQEEAQAAPGRSARAGKAVGIKDVAARAGVSWKTVTNVIHGRPNVAPATRRRVERAIAELGYRANLAGRQLRHGRTGLLAVSVPDLATPYYADLARSVVQRARKDDYTVLVDETGHSIARETSAARGYPVRFTDGVLLSPSRLTGPEIAALRTDTPLVLLGEQADSGGLDQVSIDNVGSAREATRHMLTLGRRRLAFLGAEIGPHRKASSLRIAGVRAELAAWGGDAELALVETSEYSRSEGFARTRREYEAGARHDALICATDLLAVGALHALAMLGLRSPDDVAVLGWDNAPEGEYAWPPLTTIAPDMAEFGSQAINLLLARIVEPAAPARRSVVNHRLVVRASTLGSAATFNPAVPYQIRHERPSPGELIREARVRAGLTQSALASQIGSSQALIARYEADAVSPTVRSLDRILEALGSDLEIGSRPPAAPRAQAGVKGVRQNG</sequence>
<dbReference type="PANTHER" id="PTHR30146">
    <property type="entry name" value="LACI-RELATED TRANSCRIPTIONAL REPRESSOR"/>
    <property type="match status" value="1"/>
</dbReference>
<dbReference type="SUPFAM" id="SSF47413">
    <property type="entry name" value="lambda repressor-like DNA-binding domains"/>
    <property type="match status" value="2"/>
</dbReference>
<dbReference type="GO" id="GO:0000976">
    <property type="term" value="F:transcription cis-regulatory region binding"/>
    <property type="evidence" value="ECO:0007669"/>
    <property type="project" value="TreeGrafter"/>
</dbReference>
<dbReference type="SMART" id="SM00530">
    <property type="entry name" value="HTH_XRE"/>
    <property type="match status" value="1"/>
</dbReference>
<evidence type="ECO:0000313" key="8">
    <source>
        <dbReference type="Proteomes" id="UP000007962"/>
    </source>
</evidence>
<evidence type="ECO:0000259" key="5">
    <source>
        <dbReference type="PROSITE" id="PS50932"/>
    </source>
</evidence>
<dbReference type="PANTHER" id="PTHR30146:SF109">
    <property type="entry name" value="HTH-TYPE TRANSCRIPTIONAL REGULATOR GALS"/>
    <property type="match status" value="1"/>
</dbReference>
<gene>
    <name evidence="7" type="ordered locus">Bcav_1535</name>
</gene>